<dbReference type="InterPro" id="IPR028883">
    <property type="entry name" value="tRNA_aden_deaminase"/>
</dbReference>
<dbReference type="GO" id="GO:0052717">
    <property type="term" value="F:tRNA-specific adenosine-34 deaminase activity"/>
    <property type="evidence" value="ECO:0007669"/>
    <property type="project" value="UniProtKB-EC"/>
</dbReference>
<accession>A0A7S2TP07</accession>
<dbReference type="Gene3D" id="3.40.140.10">
    <property type="entry name" value="Cytidine Deaminase, domain 2"/>
    <property type="match status" value="1"/>
</dbReference>
<evidence type="ECO:0000256" key="7">
    <source>
        <dbReference type="ARBA" id="ARBA00048045"/>
    </source>
</evidence>
<gene>
    <name evidence="9" type="ORF">LSP00402_LOCUS7844</name>
</gene>
<dbReference type="PROSITE" id="PS51747">
    <property type="entry name" value="CYT_DCMP_DEAMINASES_2"/>
    <property type="match status" value="1"/>
</dbReference>
<dbReference type="GO" id="GO:0002100">
    <property type="term" value="P:tRNA wobble adenosine to inosine editing"/>
    <property type="evidence" value="ECO:0007669"/>
    <property type="project" value="InterPro"/>
</dbReference>
<dbReference type="Pfam" id="PF00383">
    <property type="entry name" value="dCMP_cyt_deam_1"/>
    <property type="match status" value="1"/>
</dbReference>
<proteinExistence type="inferred from homology"/>
<dbReference type="EC" id="3.5.4.33" evidence="2"/>
<keyword evidence="6" id="KW-0862">Zinc</keyword>
<sequence>MRRALELARDAAEIGEVPIGAVLVDDATGEVIASQHNCVETTKDATAHAEMLCIREASRERGNWRLGSTTLYCTLEPCPMCISALALARVDRVVYGETNDRLGACGTWMDLPSTCHPFHTFSRVDGGVLREESAKLLISFFRSRRQAAEAKRSSKHVTDIDAGHQYGNEIAVSAASPPPPPLSKREIRRITEATANAELRRHQPHSENNALAQRIHISLYRLRGALRRGVPRGRR</sequence>
<dbReference type="GO" id="GO:0046872">
    <property type="term" value="F:metal ion binding"/>
    <property type="evidence" value="ECO:0007669"/>
    <property type="project" value="UniProtKB-KW"/>
</dbReference>
<reference evidence="9" key="1">
    <citation type="submission" date="2021-01" db="EMBL/GenBank/DDBJ databases">
        <authorList>
            <person name="Corre E."/>
            <person name="Pelletier E."/>
            <person name="Niang G."/>
            <person name="Scheremetjew M."/>
            <person name="Finn R."/>
            <person name="Kale V."/>
            <person name="Holt S."/>
            <person name="Cochrane G."/>
            <person name="Meng A."/>
            <person name="Brown T."/>
            <person name="Cohen L."/>
        </authorList>
    </citation>
    <scope>NUCLEOTIDE SEQUENCE</scope>
    <source>
        <strain evidence="9">CCMP622</strain>
    </source>
</reference>
<dbReference type="PANTHER" id="PTHR11079:SF179">
    <property type="entry name" value="TRNA(ADENINE(34)) DEAMINASE, CHLOROPLASTIC"/>
    <property type="match status" value="1"/>
</dbReference>
<name>A0A7S2TP07_9EUKA</name>
<evidence type="ECO:0000313" key="9">
    <source>
        <dbReference type="EMBL" id="CAD9759802.1"/>
    </source>
</evidence>
<dbReference type="InterPro" id="IPR016193">
    <property type="entry name" value="Cytidine_deaminase-like"/>
</dbReference>
<comment type="catalytic activity">
    <reaction evidence="7">
        <text>adenosine(34) in tRNA + H2O + H(+) = inosine(34) in tRNA + NH4(+)</text>
        <dbReference type="Rhea" id="RHEA:43168"/>
        <dbReference type="Rhea" id="RHEA-COMP:10373"/>
        <dbReference type="Rhea" id="RHEA-COMP:10374"/>
        <dbReference type="ChEBI" id="CHEBI:15377"/>
        <dbReference type="ChEBI" id="CHEBI:15378"/>
        <dbReference type="ChEBI" id="CHEBI:28938"/>
        <dbReference type="ChEBI" id="CHEBI:74411"/>
        <dbReference type="ChEBI" id="CHEBI:82852"/>
        <dbReference type="EC" id="3.5.4.33"/>
    </reaction>
</comment>
<keyword evidence="4" id="KW-0479">Metal-binding</keyword>
<evidence type="ECO:0000259" key="8">
    <source>
        <dbReference type="PROSITE" id="PS51747"/>
    </source>
</evidence>
<dbReference type="EMBL" id="HBHP01012633">
    <property type="protein sequence ID" value="CAD9759802.1"/>
    <property type="molecule type" value="Transcribed_RNA"/>
</dbReference>
<dbReference type="CDD" id="cd01285">
    <property type="entry name" value="nucleoside_deaminase"/>
    <property type="match status" value="1"/>
</dbReference>
<dbReference type="AlphaFoldDB" id="A0A7S2TP07"/>
<evidence type="ECO:0000256" key="6">
    <source>
        <dbReference type="ARBA" id="ARBA00022833"/>
    </source>
</evidence>
<evidence type="ECO:0000256" key="1">
    <source>
        <dbReference type="ARBA" id="ARBA00001947"/>
    </source>
</evidence>
<dbReference type="SUPFAM" id="SSF53927">
    <property type="entry name" value="Cytidine deaminase-like"/>
    <property type="match status" value="1"/>
</dbReference>
<keyword evidence="3" id="KW-0819">tRNA processing</keyword>
<feature type="domain" description="CMP/dCMP-type deaminase" evidence="8">
    <location>
        <begin position="1"/>
        <end position="109"/>
    </location>
</feature>
<organism evidence="9">
    <name type="scientific">Lotharella oceanica</name>
    <dbReference type="NCBI Taxonomy" id="641309"/>
    <lineage>
        <taxon>Eukaryota</taxon>
        <taxon>Sar</taxon>
        <taxon>Rhizaria</taxon>
        <taxon>Cercozoa</taxon>
        <taxon>Chlorarachniophyceae</taxon>
        <taxon>Lotharella</taxon>
    </lineage>
</organism>
<evidence type="ECO:0000256" key="5">
    <source>
        <dbReference type="ARBA" id="ARBA00022801"/>
    </source>
</evidence>
<evidence type="ECO:0000256" key="3">
    <source>
        <dbReference type="ARBA" id="ARBA00022694"/>
    </source>
</evidence>
<dbReference type="HAMAP" id="MF_00972">
    <property type="entry name" value="tRNA_aden_deaminase"/>
    <property type="match status" value="1"/>
</dbReference>
<keyword evidence="5" id="KW-0378">Hydrolase</keyword>
<evidence type="ECO:0000256" key="4">
    <source>
        <dbReference type="ARBA" id="ARBA00022723"/>
    </source>
</evidence>
<dbReference type="InterPro" id="IPR002125">
    <property type="entry name" value="CMP_dCMP_dom"/>
</dbReference>
<evidence type="ECO:0000256" key="2">
    <source>
        <dbReference type="ARBA" id="ARBA00012740"/>
    </source>
</evidence>
<protein>
    <recommendedName>
        <fullName evidence="2">tRNA(adenine(34)) deaminase</fullName>
        <ecNumber evidence="2">3.5.4.33</ecNumber>
    </recommendedName>
</protein>
<comment type="cofactor">
    <cofactor evidence="1">
        <name>Zn(2+)</name>
        <dbReference type="ChEBI" id="CHEBI:29105"/>
    </cofactor>
</comment>
<dbReference type="PANTHER" id="PTHR11079">
    <property type="entry name" value="CYTOSINE DEAMINASE FAMILY MEMBER"/>
    <property type="match status" value="1"/>
</dbReference>